<reference evidence="3 4" key="1">
    <citation type="journal article" date="2011" name="Genome Res.">
        <title>Chromosome and gene copy number variation allow major structural change between species and strains of Leishmania.</title>
        <authorList>
            <person name="Rogers M.B."/>
            <person name="Hilley J.D."/>
            <person name="Dickens N.J."/>
            <person name="Wilkes J."/>
            <person name="Bates P.A."/>
            <person name="Depledge D.P."/>
            <person name="Harris D."/>
            <person name="Her Y."/>
            <person name="Herzyk P."/>
            <person name="Imamura H."/>
            <person name="Otto T.D."/>
            <person name="Sanders M."/>
            <person name="Seeger K."/>
            <person name="Dujardin J.C."/>
            <person name="Berriman M."/>
            <person name="Smith D.F."/>
            <person name="Hertz-Fowler C."/>
            <person name="Mottram J.C."/>
        </authorList>
    </citation>
    <scope>NUCLEOTIDE SEQUENCE [LARGE SCALE GENOMIC DNA]</scope>
    <source>
        <strain evidence="3 4">MHOM/GT/2001/U1103</strain>
    </source>
</reference>
<feature type="compositionally biased region" description="Polar residues" evidence="2">
    <location>
        <begin position="212"/>
        <end position="224"/>
    </location>
</feature>
<feature type="compositionally biased region" description="Low complexity" evidence="2">
    <location>
        <begin position="759"/>
        <end position="773"/>
    </location>
</feature>
<feature type="compositionally biased region" description="Basic and acidic residues" evidence="2">
    <location>
        <begin position="467"/>
        <end position="485"/>
    </location>
</feature>
<feature type="region of interest" description="Disordered" evidence="2">
    <location>
        <begin position="531"/>
        <end position="594"/>
    </location>
</feature>
<dbReference type="RefSeq" id="XP_003878039.1">
    <property type="nucleotide sequence ID" value="XM_003877990.1"/>
</dbReference>
<proteinExistence type="predicted"/>
<name>E9B2X1_LEIMU</name>
<evidence type="ECO:0000256" key="2">
    <source>
        <dbReference type="SAM" id="MobiDB-lite"/>
    </source>
</evidence>
<feature type="compositionally biased region" description="Low complexity" evidence="2">
    <location>
        <begin position="543"/>
        <end position="589"/>
    </location>
</feature>
<evidence type="ECO:0000313" key="4">
    <source>
        <dbReference type="Proteomes" id="UP000007259"/>
    </source>
</evidence>
<feature type="region of interest" description="Disordered" evidence="2">
    <location>
        <begin position="657"/>
        <end position="743"/>
    </location>
</feature>
<accession>E9B2X1</accession>
<dbReference type="OrthoDB" id="267020at2759"/>
<feature type="compositionally biased region" description="Low complexity" evidence="2">
    <location>
        <begin position="51"/>
        <end position="94"/>
    </location>
</feature>
<dbReference type="EMBL" id="FR799584">
    <property type="protein sequence ID" value="CBZ29585.1"/>
    <property type="molecule type" value="Genomic_DNA"/>
</dbReference>
<organism evidence="3 4">
    <name type="scientific">Leishmania mexicana (strain MHOM/GT/2001/U1103)</name>
    <dbReference type="NCBI Taxonomy" id="929439"/>
    <lineage>
        <taxon>Eukaryota</taxon>
        <taxon>Discoba</taxon>
        <taxon>Euglenozoa</taxon>
        <taxon>Kinetoplastea</taxon>
        <taxon>Metakinetoplastina</taxon>
        <taxon>Trypanosomatida</taxon>
        <taxon>Trypanosomatidae</taxon>
        <taxon>Leishmaniinae</taxon>
        <taxon>Leishmania</taxon>
    </lineage>
</organism>
<protein>
    <submittedName>
        <fullName evidence="3">Uncharacterized protein</fullName>
    </submittedName>
</protein>
<feature type="region of interest" description="Disordered" evidence="2">
    <location>
        <begin position="467"/>
        <end position="517"/>
    </location>
</feature>
<keyword evidence="4" id="KW-1185">Reference proteome</keyword>
<keyword evidence="1" id="KW-0175">Coiled coil</keyword>
<dbReference type="KEGG" id="lmi:LMXM_31_1930"/>
<evidence type="ECO:0000313" key="3">
    <source>
        <dbReference type="EMBL" id="CBZ29585.1"/>
    </source>
</evidence>
<feature type="compositionally biased region" description="Basic and acidic residues" evidence="2">
    <location>
        <begin position="38"/>
        <end position="50"/>
    </location>
</feature>
<dbReference type="PhylomeDB" id="E9B2X1"/>
<gene>
    <name evidence="3" type="ORF">LMXM_31_1930</name>
</gene>
<sequence length="784" mass="84736">MTTAVESIDVDGDDRYSDDSFQDDFESDSSSTSHRSAHMKETASRDERAASADSAVSGEGAPRGAPSTATTPTSSSGNPPSSHSSRNSSVLHSLGKPPVHLEAASKGASPAASSTSSSSSSPLPRSSDHSASGHLANDAPTSEEARLAEKNTAYGDDSSVLPADRVYEGQQRLADGHMSKPHSRSGRVSVDQKSPGGACVREAGYPGDSQHEYASTNASVTGHSRLQRPDVPETAEELLRMQEENASMREELFQRSREHYQASFSQSKRGGTFNGNRTIGGPGASHKSTLTSTVDSTFRRHRECTARFVQVSLMAHRTLQVLRLEQRELLKRRDELKELVSRYKKATRYKQYIEIAKQDIAVLTEDHRDAHLEVRCNEKLLLMNDTMFEGGLGDRRLLEEIRSQNALTQRRREHALRDADSAQRLRDAAAKRVKELKWELEKRRQWVSGESHANVYQLRMLNEAKKERVHEVRRQLRQMRQEGKKTRGGSGSRSRKSRGSSQVCHSQQHYTRPEDAEREYLEKRISEIRRELESIQGGPAQTSASRRSSIGDAASSAGSPGSAAASPKAEASQNELPAAAQQEGTSAAAVVQEPARPCSVNGVSTEAGSNTVDGEIDVSAWLNAHSGAERAYNEVAYSHCSSHDTATAGNEFLEESGAPAVSQADVRHQERTQSTATAQDDPPPWLDAGEDGGDMDVAPTQVDMAPSPSYKHDAADSVEEDIAEEELGSDGEQAAPAAAASAHGDMELDDVLFGAGGQAPAYAAASPSAPAADNNDDGPDWLNF</sequence>
<feature type="coiled-coil region" evidence="1">
    <location>
        <begin position="319"/>
        <end position="346"/>
    </location>
</feature>
<dbReference type="OMA" id="REHYHAS"/>
<feature type="compositionally biased region" description="Acidic residues" evidence="2">
    <location>
        <begin position="716"/>
        <end position="729"/>
    </location>
</feature>
<dbReference type="VEuPathDB" id="TriTrypDB:LmxM.31.1930"/>
<dbReference type="Proteomes" id="UP000007259">
    <property type="component" value="Chromosome 31"/>
</dbReference>
<feature type="compositionally biased region" description="Low complexity" evidence="2">
    <location>
        <begin position="104"/>
        <end position="132"/>
    </location>
</feature>
<dbReference type="AlphaFoldDB" id="E9B2X1"/>
<feature type="region of interest" description="Disordered" evidence="2">
    <location>
        <begin position="1"/>
        <end position="229"/>
    </location>
</feature>
<evidence type="ECO:0000256" key="1">
    <source>
        <dbReference type="SAM" id="Coils"/>
    </source>
</evidence>
<feature type="region of interest" description="Disordered" evidence="2">
    <location>
        <begin position="759"/>
        <end position="784"/>
    </location>
</feature>
<feature type="compositionally biased region" description="Acidic residues" evidence="2">
    <location>
        <begin position="774"/>
        <end position="784"/>
    </location>
</feature>
<dbReference type="GeneID" id="13453630"/>